<dbReference type="NCBIfam" id="TIGR04183">
    <property type="entry name" value="Por_Secre_tail"/>
    <property type="match status" value="1"/>
</dbReference>
<sequence length="372" mass="39156">MNSYITRIGIIVCLLIMTAVPAFGAIALFGLIDTGEVFYSIDSGVSWQVQAVLPTPDAVGLVAGYSAKQLYLVTRSGTVYRSDNNGADWTAVGGVDASDVVAITVMADGELVVLTSTGTVWASDDGGASFVVSSVLDAPDCVSLVRTHTGILYALTETGEVSESLDEGSSWETKGFITIPDAVEIVSVGSNLYVLAGTGEIWQSTDAGTTWLAIATVSQVRMSGMVLGRDGALYVATREGEVASSTDGVDWTWVGAIGQLNVVSLASDLPLASVPRDDGVSARLRLGVPRPNPWHGGNQEFTLPFNLSQPGNIRVDLIDAQGKLVAHRVSERFSNPGLHSIGWNPGQFASGVYYIRAASQGEVRSQKIVVAR</sequence>
<protein>
    <submittedName>
        <fullName evidence="2">T9SS type A sorting domain-containing protein</fullName>
    </submittedName>
</protein>
<dbReference type="Gene3D" id="2.130.10.10">
    <property type="entry name" value="YVTN repeat-like/Quinoprotein amine dehydrogenase"/>
    <property type="match status" value="2"/>
</dbReference>
<dbReference type="SUPFAM" id="SSF110296">
    <property type="entry name" value="Oligoxyloglucan reducing end-specific cellobiohydrolase"/>
    <property type="match status" value="1"/>
</dbReference>
<dbReference type="PANTHER" id="PTHR43739:SF5">
    <property type="entry name" value="EXO-ALPHA-SIALIDASE"/>
    <property type="match status" value="1"/>
</dbReference>
<dbReference type="InterPro" id="IPR026444">
    <property type="entry name" value="Secre_tail"/>
</dbReference>
<gene>
    <name evidence="2" type="ORF">ACFL6M_05620</name>
</gene>
<evidence type="ECO:0000313" key="3">
    <source>
        <dbReference type="Proteomes" id="UP001593833"/>
    </source>
</evidence>
<keyword evidence="3" id="KW-1185">Reference proteome</keyword>
<dbReference type="InterPro" id="IPR015943">
    <property type="entry name" value="WD40/YVTN_repeat-like_dom_sf"/>
</dbReference>
<name>A0ABV6YL50_UNCEI</name>
<comment type="caution">
    <text evidence="2">The sequence shown here is derived from an EMBL/GenBank/DDBJ whole genome shotgun (WGS) entry which is preliminary data.</text>
</comment>
<reference evidence="2 3" key="1">
    <citation type="submission" date="2024-09" db="EMBL/GenBank/DDBJ databases">
        <authorList>
            <person name="D'Angelo T."/>
        </authorList>
    </citation>
    <scope>NUCLEOTIDE SEQUENCE [LARGE SCALE GENOMIC DNA]</scope>
    <source>
        <strain evidence="2">SAG AM-320-E07</strain>
    </source>
</reference>
<feature type="domain" description="DUF6242" evidence="1">
    <location>
        <begin position="162"/>
        <end position="253"/>
    </location>
</feature>
<dbReference type="Pfam" id="PF25852">
    <property type="entry name" value="DUF6242_C"/>
    <property type="match status" value="2"/>
</dbReference>
<dbReference type="Proteomes" id="UP001593833">
    <property type="component" value="Unassembled WGS sequence"/>
</dbReference>
<organism evidence="2 3">
    <name type="scientific">Eiseniibacteriota bacterium</name>
    <dbReference type="NCBI Taxonomy" id="2212470"/>
    <lineage>
        <taxon>Bacteria</taxon>
        <taxon>Candidatus Eiseniibacteriota</taxon>
    </lineage>
</organism>
<feature type="domain" description="DUF6242" evidence="1">
    <location>
        <begin position="20"/>
        <end position="132"/>
    </location>
</feature>
<evidence type="ECO:0000313" key="2">
    <source>
        <dbReference type="EMBL" id="MFC1573060.1"/>
    </source>
</evidence>
<dbReference type="InterPro" id="IPR058667">
    <property type="entry name" value="DUF6242_C"/>
</dbReference>
<dbReference type="CDD" id="cd15482">
    <property type="entry name" value="Sialidase_non-viral"/>
    <property type="match status" value="1"/>
</dbReference>
<dbReference type="PANTHER" id="PTHR43739">
    <property type="entry name" value="XYLOGLUCANASE (EUROFUNG)"/>
    <property type="match status" value="1"/>
</dbReference>
<evidence type="ECO:0000259" key="1">
    <source>
        <dbReference type="Pfam" id="PF25852"/>
    </source>
</evidence>
<proteinExistence type="predicted"/>
<dbReference type="InterPro" id="IPR052025">
    <property type="entry name" value="Xyloglucanase_GH74"/>
</dbReference>
<dbReference type="EMBL" id="JBHPKH010000068">
    <property type="protein sequence ID" value="MFC1573060.1"/>
    <property type="molecule type" value="Genomic_DNA"/>
</dbReference>
<accession>A0ABV6YL50</accession>